<dbReference type="CDD" id="cd02440">
    <property type="entry name" value="AdoMet_MTases"/>
    <property type="match status" value="1"/>
</dbReference>
<gene>
    <name evidence="1" type="ORF">SAMN04488128_106448</name>
</gene>
<protein>
    <submittedName>
        <fullName evidence="1">Methyltransferase domain-containing protein</fullName>
    </submittedName>
</protein>
<organism evidence="1 2">
    <name type="scientific">Chitinophaga eiseniae</name>
    <dbReference type="NCBI Taxonomy" id="634771"/>
    <lineage>
        <taxon>Bacteria</taxon>
        <taxon>Pseudomonadati</taxon>
        <taxon>Bacteroidota</taxon>
        <taxon>Chitinophagia</taxon>
        <taxon>Chitinophagales</taxon>
        <taxon>Chitinophagaceae</taxon>
        <taxon>Chitinophaga</taxon>
    </lineage>
</organism>
<evidence type="ECO:0000313" key="1">
    <source>
        <dbReference type="EMBL" id="SKA44609.1"/>
    </source>
</evidence>
<dbReference type="RefSeq" id="WP_078672784.1">
    <property type="nucleotide sequence ID" value="NZ_FUWZ01000006.1"/>
</dbReference>
<dbReference type="GO" id="GO:0032259">
    <property type="term" value="P:methylation"/>
    <property type="evidence" value="ECO:0007669"/>
    <property type="project" value="UniProtKB-KW"/>
</dbReference>
<reference evidence="2" key="1">
    <citation type="submission" date="2017-02" db="EMBL/GenBank/DDBJ databases">
        <authorList>
            <person name="Varghese N."/>
            <person name="Submissions S."/>
        </authorList>
    </citation>
    <scope>NUCLEOTIDE SEQUENCE [LARGE SCALE GENOMIC DNA]</scope>
    <source>
        <strain evidence="2">DSM 22224</strain>
    </source>
</reference>
<proteinExistence type="predicted"/>
<accession>A0A1T4TWJ6</accession>
<dbReference type="AlphaFoldDB" id="A0A1T4TWJ6"/>
<keyword evidence="1" id="KW-0808">Transferase</keyword>
<dbReference type="SUPFAM" id="SSF53335">
    <property type="entry name" value="S-adenosyl-L-methionine-dependent methyltransferases"/>
    <property type="match status" value="1"/>
</dbReference>
<dbReference type="Gene3D" id="3.40.50.150">
    <property type="entry name" value="Vaccinia Virus protein VP39"/>
    <property type="match status" value="1"/>
</dbReference>
<dbReference type="Pfam" id="PF13489">
    <property type="entry name" value="Methyltransf_23"/>
    <property type="match status" value="1"/>
</dbReference>
<dbReference type="PANTHER" id="PTHR43861">
    <property type="entry name" value="TRANS-ACONITATE 2-METHYLTRANSFERASE-RELATED"/>
    <property type="match status" value="1"/>
</dbReference>
<keyword evidence="1" id="KW-0489">Methyltransferase</keyword>
<dbReference type="OrthoDB" id="9789123at2"/>
<dbReference type="Proteomes" id="UP000190367">
    <property type="component" value="Unassembled WGS sequence"/>
</dbReference>
<name>A0A1T4TWJ6_9BACT</name>
<evidence type="ECO:0000313" key="2">
    <source>
        <dbReference type="Proteomes" id="UP000190367"/>
    </source>
</evidence>
<sequence>MQDKASERATMPKGTSIILDDRTLQNSYATLVPLLKPGMHVLDVGCGTGAITAGIAGFVGPHGSATGIDSSEHLIAKGLDDQHDVPHLQLITANLYTWQPERKYDLIVSARVLQWLNDPLAALLRFRELLAPGGHVSVLDYNHTRLEWDPAPPASMQRFYEAFLRWRTDAGMDNEIADHLPALFEKAGYRNIRSFNADEKYSRTEAGFSNKAAIWSKVAELRGPQVVEHGFITEAERLLAIDEYDAWTLQTAQSMTMKLNDVQASF</sequence>
<keyword evidence="2" id="KW-1185">Reference proteome</keyword>
<dbReference type="GO" id="GO:0008168">
    <property type="term" value="F:methyltransferase activity"/>
    <property type="evidence" value="ECO:0007669"/>
    <property type="project" value="UniProtKB-KW"/>
</dbReference>
<dbReference type="EMBL" id="FUWZ01000006">
    <property type="protein sequence ID" value="SKA44609.1"/>
    <property type="molecule type" value="Genomic_DNA"/>
</dbReference>
<dbReference type="PANTHER" id="PTHR43861:SF1">
    <property type="entry name" value="TRANS-ACONITATE 2-METHYLTRANSFERASE"/>
    <property type="match status" value="1"/>
</dbReference>
<dbReference type="InterPro" id="IPR029063">
    <property type="entry name" value="SAM-dependent_MTases_sf"/>
</dbReference>
<dbReference type="STRING" id="634771.SAMN04488128_106448"/>